<dbReference type="ESTHER" id="9prot-w9h9a9">
    <property type="family name" value="OHBut_olig_hydro_put"/>
</dbReference>
<name>W9H9A9_9PROT</name>
<dbReference type="InterPro" id="IPR016582">
    <property type="entry name" value="OHBut_olig_hydro_put"/>
</dbReference>
<dbReference type="AlphaFoldDB" id="W9H9A9"/>
<keyword evidence="3" id="KW-0472">Membrane</keyword>
<dbReference type="GO" id="GO:0005615">
    <property type="term" value="C:extracellular space"/>
    <property type="evidence" value="ECO:0007669"/>
    <property type="project" value="InterPro"/>
</dbReference>
<dbReference type="Gene3D" id="3.40.50.1820">
    <property type="entry name" value="alpha/beta hydrolase"/>
    <property type="match status" value="1"/>
</dbReference>
<keyword evidence="3" id="KW-0449">Lipoprotein</keyword>
<evidence type="ECO:0000313" key="4">
    <source>
        <dbReference type="Proteomes" id="UP000019486"/>
    </source>
</evidence>
<dbReference type="Proteomes" id="UP000019486">
    <property type="component" value="Unassembled WGS sequence"/>
</dbReference>
<sequence length="696" mass="72692">MMAGLTAMMAIVSGCGGVGTPGDGMPDFVRGDLQRTYFDGKTNDLLTGGLGSAGLANATPPAFADPANPTAAELRTRAIHANYRALVDMTPGGGYGSLYGPAVGIGGAGLIAGHEYIALADGGRRHGIASWTQEWGGERVTLMVQVPDGFAMGQACIVTAPSSGSRGVYGAIATAGEWGLKRGCAVAYTDKGTGMGVHDLDRDTVNLITGERVSASAQPDRVNFRADLSEPERAAFAAAFPHRLAWKHAHSRDNPESHWGQDVLNSIELAFAVLNRYHAAPNGRKYTPENTVVIASSVSNGGGASLRAAEEDRGNLIDGVAVSEPNVQPRFDPSFAIRQGDGPPVRDHSRPLLDYITLVNLYEPCAALSIADAPLNTAASAGRCEALARAGLLKASTTVAQAVEARAAINAHGILPEQNFLQPAYNTFFVPQSIAVTYASAYARAGVEKNLCGYGFAYQENGVPAPLSEVDAANLFAVGNGIPPTGKVVLINNDAPGGPREDRSSTPDQNMAGALCLRALATGTDPVSGNPLTGEAAERRRRVEEGIAAVQATGNPRGKPVVIVQGRADGIIPPNHAARPYYALALKAGKRGGDVRYYEVTNATHLDAFNAFPGFDTRYVPLHAYYFQALDLMWDHLVNGAPLPPSQVVHTAPRGPGEGTGMGAPPIGPANLPPIRQDASADSLIKFDGATLSIPE</sequence>
<proteinExistence type="predicted"/>
<dbReference type="GO" id="GO:0019605">
    <property type="term" value="P:butyrate metabolic process"/>
    <property type="evidence" value="ECO:0007669"/>
    <property type="project" value="InterPro"/>
</dbReference>
<keyword evidence="3" id="KW-0812">Transmembrane</keyword>
<dbReference type="PATRIC" id="fig|1385369.3.peg.1377"/>
<evidence type="ECO:0000313" key="3">
    <source>
        <dbReference type="EMBL" id="EWY41257.1"/>
    </source>
</evidence>
<evidence type="ECO:0000256" key="2">
    <source>
        <dbReference type="SAM" id="MobiDB-lite"/>
    </source>
</evidence>
<dbReference type="Pfam" id="PF10605">
    <property type="entry name" value="3HBOH"/>
    <property type="match status" value="1"/>
</dbReference>
<gene>
    <name evidence="3" type="ORF">N825_27195</name>
</gene>
<dbReference type="EMBL" id="AVFL01000004">
    <property type="protein sequence ID" value="EWY41257.1"/>
    <property type="molecule type" value="Genomic_DNA"/>
</dbReference>
<reference evidence="3 4" key="1">
    <citation type="submission" date="2013-08" db="EMBL/GenBank/DDBJ databases">
        <title>The genome sequence of Skermanella stibiiresistens.</title>
        <authorList>
            <person name="Zhu W."/>
            <person name="Wang G."/>
        </authorList>
    </citation>
    <scope>NUCLEOTIDE SEQUENCE [LARGE SCALE GENOMIC DNA]</scope>
    <source>
        <strain evidence="3 4">SB22</strain>
    </source>
</reference>
<keyword evidence="1 3" id="KW-0378">Hydrolase</keyword>
<keyword evidence="4" id="KW-1185">Reference proteome</keyword>
<feature type="region of interest" description="Disordered" evidence="2">
    <location>
        <begin position="651"/>
        <end position="672"/>
    </location>
</feature>
<dbReference type="STRING" id="1385369.N825_27195"/>
<evidence type="ECO:0000256" key="1">
    <source>
        <dbReference type="ARBA" id="ARBA00022801"/>
    </source>
</evidence>
<protein>
    <submittedName>
        <fullName evidence="3">D--3-hydroxybutyrate oligomer hydrolase lipoprotein transmembrane</fullName>
    </submittedName>
</protein>
<organism evidence="3 4">
    <name type="scientific">Skermanella stibiiresistens SB22</name>
    <dbReference type="NCBI Taxonomy" id="1385369"/>
    <lineage>
        <taxon>Bacteria</taxon>
        <taxon>Pseudomonadati</taxon>
        <taxon>Pseudomonadota</taxon>
        <taxon>Alphaproteobacteria</taxon>
        <taxon>Rhodospirillales</taxon>
        <taxon>Azospirillaceae</taxon>
        <taxon>Skermanella</taxon>
    </lineage>
</organism>
<comment type="caution">
    <text evidence="3">The sequence shown here is derived from an EMBL/GenBank/DDBJ whole genome shotgun (WGS) entry which is preliminary data.</text>
</comment>
<dbReference type="InterPro" id="IPR029058">
    <property type="entry name" value="AB_hydrolase_fold"/>
</dbReference>
<accession>W9H9A9</accession>
<dbReference type="SUPFAM" id="SSF53474">
    <property type="entry name" value="alpha/beta-Hydrolases"/>
    <property type="match status" value="1"/>
</dbReference>
<dbReference type="GO" id="GO:0047989">
    <property type="term" value="F:hydroxybutyrate-dimer hydrolase activity"/>
    <property type="evidence" value="ECO:0007669"/>
    <property type="project" value="InterPro"/>
</dbReference>